<dbReference type="PANTHER" id="PTHR32114">
    <property type="entry name" value="ABC TRANSPORTER ABCH.3"/>
    <property type="match status" value="1"/>
</dbReference>
<dbReference type="CDD" id="cd00267">
    <property type="entry name" value="ABC_ATPase"/>
    <property type="match status" value="1"/>
</dbReference>
<dbReference type="InterPro" id="IPR027417">
    <property type="entry name" value="P-loop_NTPase"/>
</dbReference>
<evidence type="ECO:0000313" key="3">
    <source>
        <dbReference type="EMBL" id="VFR79128.1"/>
    </source>
</evidence>
<dbReference type="SUPFAM" id="SSF52540">
    <property type="entry name" value="P-loop containing nucleoside triphosphate hydrolases"/>
    <property type="match status" value="1"/>
</dbReference>
<organism evidence="3">
    <name type="scientific">plant metagenome</name>
    <dbReference type="NCBI Taxonomy" id="1297885"/>
    <lineage>
        <taxon>unclassified sequences</taxon>
        <taxon>metagenomes</taxon>
        <taxon>organismal metagenomes</taxon>
    </lineage>
</organism>
<name>A0A484TW72_9ZZZZ</name>
<reference evidence="3" key="1">
    <citation type="submission" date="2019-03" db="EMBL/GenBank/DDBJ databases">
        <authorList>
            <person name="Danneels B."/>
        </authorList>
    </citation>
    <scope>NUCLEOTIDE SEQUENCE</scope>
</reference>
<dbReference type="PANTHER" id="PTHR32114:SF2">
    <property type="entry name" value="ABC TRANSPORTER ABCH.3"/>
    <property type="match status" value="1"/>
</dbReference>
<feature type="domain" description="Rad50/SbcC-type AAA" evidence="2">
    <location>
        <begin position="148"/>
        <end position="262"/>
    </location>
</feature>
<gene>
    <name evidence="3" type="ORF">RAN3_2111</name>
</gene>
<feature type="coiled-coil region" evidence="1">
    <location>
        <begin position="446"/>
        <end position="473"/>
    </location>
</feature>
<protein>
    <recommendedName>
        <fullName evidence="2">Rad50/SbcC-type AAA domain-containing protein</fullName>
    </recommendedName>
</protein>
<sequence>MINRVITIFHSPLSKVVYCVSTGNKLRGYTMEKKPLRALHLHTIDSLCADLISVRPVGVGKDDTPFQLASDAARSVLNWYYGHKNKWAGNVQSTDVEAIVECIAKPPDSIPEAIFPPPQEKKRYTLVSIRAHQFGGLHRGGSSKGKPEDFTFSFGPGVTMFEGFNGCGKTSLLNAIIWTLTGEVLRPQRAPEPANKEFTCEIDGTSEHTLSPVMPLPDPSVEKPAFAAIPVDTWVELVFEDESKTRYSVRRSQKRTARNKLQEEESGLAALGLDPVGARIGTVMPGLLPFIQVGSDSKLGRAVAELTGMAPLVNLASHAERVRKKIDGDFKKDREQEIQSFDEAFKRSRADLLDIFAKNPVITFGKAIPEPSADRSVETLLTEALEHLEGVKAKGLADAKTVLGESFDPDEARQRSDLEDNIQPALSQVSKGISSLPSATRLGALAKLTAEEVEEAKNRIVSLQRESEELAKLAADPDKAGRLRLYSRIAAWQKEHMHLAGDIDTCIVCRHDLKEAVDPVTGAPIKDHLQAAVASDSDFLGQTFSAWAKHELGQLSHSLPEVLGQEIRSDLPEHPGSLIQKALAEELFNTEPFKSSLGLLKPGFKKACDKAVSAFPAMEIAALPELGNGHKDLAALNAALARLNKAIAFAEWRNTHKTKIAAFMQSIVGQAPASDKKTTPTSLLAQLQSLKAMVDGIEPVSQAITLIKRMGDDIKKRREKERRLASYVVTSEALADCMKVGELAEQQVEELQNRLHQKAVGWRSRIYTGAFPSTNLDLVATKMSGDGELQLMVGAAGLAAPAQHVSNASALRASLVGFFLAYWEYMLEKRGGLKILLLDDPQELLDVDNREKLADSIKSLHAANAQLILTTHDGKFAASVARRAHGTKVELNHQYVHPATAKTDGRIHLTPSVTQVQLAHDAYVDDYDDAANAQHYVSECRVFIEGRMGDIFDDAAFPTASTHTFAPTFADHLNRLRGLMRNGSNELFKSSVFTAFCNDPALKDKAPALELLNKVHHSSKLTVRPAEVKPVVADLERVRRLIESLHQEFRLFCRREPLSPPLAKPVAIQPVAVPTFRVLIQPSLAAFVRGANVGDSQETDFEELSSSWFDGKAFFLLRSSNLGFAGPATSVAIVEAELSRAEDRRLVIARHGKETYARRALCPTDTSMLALAAETPDPRKSPPTLLLREDEVALHRIVGMLLNPNVTSPASKSEVVQVDGSGCLANVRSAYKIKEDSAIPLALPGQIALGGEQIKLHELDKYSDAYVALHLDDGSSIFKRVGEKLPAPLSHLRRFETIGGLGVADILSVGQPHQGFRAIEKAVLVLGILYHL</sequence>
<dbReference type="GO" id="GO:0016887">
    <property type="term" value="F:ATP hydrolysis activity"/>
    <property type="evidence" value="ECO:0007669"/>
    <property type="project" value="InterPro"/>
</dbReference>
<proteinExistence type="predicted"/>
<keyword evidence="1" id="KW-0175">Coiled coil</keyword>
<dbReference type="EMBL" id="CAADIO010000004">
    <property type="protein sequence ID" value="VFR79128.1"/>
    <property type="molecule type" value="Genomic_DNA"/>
</dbReference>
<dbReference type="InterPro" id="IPR038729">
    <property type="entry name" value="Rad50/SbcC_AAA"/>
</dbReference>
<accession>A0A484TW72</accession>
<evidence type="ECO:0000259" key="2">
    <source>
        <dbReference type="Pfam" id="PF13476"/>
    </source>
</evidence>
<evidence type="ECO:0000256" key="1">
    <source>
        <dbReference type="SAM" id="Coils"/>
    </source>
</evidence>
<dbReference type="Gene3D" id="3.40.50.300">
    <property type="entry name" value="P-loop containing nucleotide triphosphate hydrolases"/>
    <property type="match status" value="2"/>
</dbReference>
<dbReference type="Pfam" id="PF13476">
    <property type="entry name" value="AAA_23"/>
    <property type="match status" value="1"/>
</dbReference>
<dbReference type="GO" id="GO:0006302">
    <property type="term" value="P:double-strand break repair"/>
    <property type="evidence" value="ECO:0007669"/>
    <property type="project" value="InterPro"/>
</dbReference>